<dbReference type="EMBL" id="GBXM01034119">
    <property type="protein sequence ID" value="JAH74458.1"/>
    <property type="molecule type" value="Transcribed_RNA"/>
</dbReference>
<sequence length="42" mass="4726">MAHPHSAPTHSDETESVFLDTHLLQFHSIVCYLCEEIGLTLC</sequence>
<protein>
    <submittedName>
        <fullName evidence="1">Uncharacterized protein</fullName>
    </submittedName>
</protein>
<name>A0A0E9VB69_ANGAN</name>
<reference evidence="1" key="1">
    <citation type="submission" date="2014-11" db="EMBL/GenBank/DDBJ databases">
        <authorList>
            <person name="Amaro Gonzalez C."/>
        </authorList>
    </citation>
    <scope>NUCLEOTIDE SEQUENCE</scope>
</reference>
<accession>A0A0E9VB69</accession>
<evidence type="ECO:0000313" key="1">
    <source>
        <dbReference type="EMBL" id="JAH74458.1"/>
    </source>
</evidence>
<organism evidence="1">
    <name type="scientific">Anguilla anguilla</name>
    <name type="common">European freshwater eel</name>
    <name type="synonym">Muraena anguilla</name>
    <dbReference type="NCBI Taxonomy" id="7936"/>
    <lineage>
        <taxon>Eukaryota</taxon>
        <taxon>Metazoa</taxon>
        <taxon>Chordata</taxon>
        <taxon>Craniata</taxon>
        <taxon>Vertebrata</taxon>
        <taxon>Euteleostomi</taxon>
        <taxon>Actinopterygii</taxon>
        <taxon>Neopterygii</taxon>
        <taxon>Teleostei</taxon>
        <taxon>Anguilliformes</taxon>
        <taxon>Anguillidae</taxon>
        <taxon>Anguilla</taxon>
    </lineage>
</organism>
<reference evidence="1" key="2">
    <citation type="journal article" date="2015" name="Fish Shellfish Immunol.">
        <title>Early steps in the European eel (Anguilla anguilla)-Vibrio vulnificus interaction in the gills: Role of the RtxA13 toxin.</title>
        <authorList>
            <person name="Callol A."/>
            <person name="Pajuelo D."/>
            <person name="Ebbesson L."/>
            <person name="Teles M."/>
            <person name="MacKenzie S."/>
            <person name="Amaro C."/>
        </authorList>
    </citation>
    <scope>NUCLEOTIDE SEQUENCE</scope>
</reference>
<dbReference type="AlphaFoldDB" id="A0A0E9VB69"/>
<proteinExistence type="predicted"/>